<accession>G8ZXU7</accession>
<evidence type="ECO:0000256" key="1">
    <source>
        <dbReference type="SAM" id="MobiDB-lite"/>
    </source>
</evidence>
<feature type="region of interest" description="Disordered" evidence="1">
    <location>
        <begin position="175"/>
        <end position="197"/>
    </location>
</feature>
<dbReference type="AlphaFoldDB" id="G8ZXU7"/>
<dbReference type="RefSeq" id="XP_003682925.1">
    <property type="nucleotide sequence ID" value="XM_003682877.1"/>
</dbReference>
<feature type="compositionally biased region" description="Low complexity" evidence="1">
    <location>
        <begin position="31"/>
        <end position="42"/>
    </location>
</feature>
<keyword evidence="3" id="KW-1185">Reference proteome</keyword>
<evidence type="ECO:0000313" key="2">
    <source>
        <dbReference type="EMBL" id="CCE93714.1"/>
    </source>
</evidence>
<feature type="region of interest" description="Disordered" evidence="1">
    <location>
        <begin position="1"/>
        <end position="124"/>
    </location>
</feature>
<dbReference type="GeneID" id="11505009"/>
<evidence type="ECO:0000313" key="3">
    <source>
        <dbReference type="Proteomes" id="UP000005627"/>
    </source>
</evidence>
<dbReference type="KEGG" id="tdl:TDEL_0G03470"/>
<feature type="compositionally biased region" description="Basic and acidic residues" evidence="1">
    <location>
        <begin position="43"/>
        <end position="74"/>
    </location>
</feature>
<dbReference type="InterPro" id="IPR029063">
    <property type="entry name" value="SAM-dependent_MTases_sf"/>
</dbReference>
<protein>
    <submittedName>
        <fullName evidence="2">Uncharacterized protein</fullName>
    </submittedName>
</protein>
<dbReference type="STRING" id="1076872.G8ZXU7"/>
<dbReference type="HOGENOM" id="CLU_011913_0_0_1"/>
<dbReference type="eggNOG" id="ENOG502QRP4">
    <property type="taxonomic scope" value="Eukaryota"/>
</dbReference>
<feature type="compositionally biased region" description="Polar residues" evidence="1">
    <location>
        <begin position="98"/>
        <end position="109"/>
    </location>
</feature>
<feature type="compositionally biased region" description="Low complexity" evidence="1">
    <location>
        <begin position="11"/>
        <end position="22"/>
    </location>
</feature>
<reference evidence="2 3" key="1">
    <citation type="journal article" date="2011" name="Proc. Natl. Acad. Sci. U.S.A.">
        <title>Evolutionary erosion of yeast sex chromosomes by mating-type switching accidents.</title>
        <authorList>
            <person name="Gordon J.L."/>
            <person name="Armisen D."/>
            <person name="Proux-Wera E."/>
            <person name="Oheigeartaigh S.S."/>
            <person name="Byrne K.P."/>
            <person name="Wolfe K.H."/>
        </authorList>
    </citation>
    <scope>NUCLEOTIDE SEQUENCE [LARGE SCALE GENOMIC DNA]</scope>
    <source>
        <strain evidence="3">ATCC 10662 / CBS 1146 / NBRC 0425 / NCYC 2629 / NRRL Y-866</strain>
    </source>
</reference>
<gene>
    <name evidence="2" type="primary">TDEL0G03470</name>
    <name evidence="2" type="ORF">TDEL_0G03470</name>
</gene>
<sequence length="820" mass="92151">MRAPESGAPISDSTSRRMSTSSNRIDSKTNGPSSEPGSQGSGTKEEKTKLLQEIESMKNRKLTEPIVIRDEKAGGDPLSVSSSPTADHSAAYSKLKNKSQVTPSLSSSDAIRPHHGPQDQLFGRMSSGEIPVVPYFGLSDDASCRSSSSPLSKGKKTSSGVSSMLDSKNYFGSEQETEWNVSEGQGLTPTTGIHGNTSKVVATQHRRRTWDWSLLPKVGSSILIRTHSFNLISVPIDGEIKQILYTPCYNKNFKQMNIFLSFNMDTKPKDALVHSRKRLVSFGNYITHYLKSRMYAYQCYPFFLQGLSEEDIKMHNYVSYNASHDYTEIETLISLWFFQAQRVFYNTNSVFFSAEVIQSLLQRKANTRHQSAVQNTLLVQQSDMDSPKPVPTDLFQEIDILLLRPLTEGQMGWQLAYDEPNLIVADYPLDITPWTTNEEDADKAFRKEASSSSTLRIVTKEESLEFLDTHTASQYFFDCMDRNISELGDEYIPSISQKTSSSEEFNLKEAATADSKKKAAHGKLGKRAGLANLFKRKHTHSIPQNFIQETAETSSPETKAAGRTQSIQNVWLEDYFSKFLANYRKLKLPTQFFLPQDASTARSVSSDDEKTAARKAFLYNKETIQIVLPFPENTLPSIFAPRIWSSLCYTKWKSMLREMYRCIVPGGFALATAYDLRVSNTLTAANDDGTQFPTILERDKTYDAISLGAINNGIHIFPTKHLAQAFKEVGFTNIKYSLLSLKVGDLSTEMGCLNELFSQIIWDSLFRREVPDPSKPPKDTDPTTLVQRYITEHLDKIDENAGCLRTILIVAQKPRKFASE</sequence>
<dbReference type="Gene3D" id="3.40.50.150">
    <property type="entry name" value="Vaccinia Virus protein VP39"/>
    <property type="match status" value="1"/>
</dbReference>
<dbReference type="FunCoup" id="G8ZXU7">
    <property type="interactions" value="256"/>
</dbReference>
<dbReference type="Proteomes" id="UP000005627">
    <property type="component" value="Chromosome 7"/>
</dbReference>
<dbReference type="EMBL" id="HE616748">
    <property type="protein sequence ID" value="CCE93714.1"/>
    <property type="molecule type" value="Genomic_DNA"/>
</dbReference>
<dbReference type="OrthoDB" id="10256176at2759"/>
<proteinExistence type="predicted"/>
<dbReference type="InParanoid" id="G8ZXU7"/>
<dbReference type="SUPFAM" id="SSF53335">
    <property type="entry name" value="S-adenosyl-L-methionine-dependent methyltransferases"/>
    <property type="match status" value="1"/>
</dbReference>
<organism evidence="2 3">
    <name type="scientific">Torulaspora delbrueckii</name>
    <name type="common">Yeast</name>
    <name type="synonym">Candida colliculosa</name>
    <dbReference type="NCBI Taxonomy" id="4950"/>
    <lineage>
        <taxon>Eukaryota</taxon>
        <taxon>Fungi</taxon>
        <taxon>Dikarya</taxon>
        <taxon>Ascomycota</taxon>
        <taxon>Saccharomycotina</taxon>
        <taxon>Saccharomycetes</taxon>
        <taxon>Saccharomycetales</taxon>
        <taxon>Saccharomycetaceae</taxon>
        <taxon>Torulaspora</taxon>
    </lineage>
</organism>
<name>G8ZXU7_TORDE</name>